<evidence type="ECO:0000256" key="2">
    <source>
        <dbReference type="ARBA" id="ARBA00009865"/>
    </source>
</evidence>
<proteinExistence type="inferred from homology"/>
<dbReference type="CDD" id="cd08983">
    <property type="entry name" value="GH43_Bt3655-like"/>
    <property type="match status" value="1"/>
</dbReference>
<comment type="pathway">
    <text evidence="1">Glycan metabolism; L-arabinan degradation.</text>
</comment>
<evidence type="ECO:0000256" key="5">
    <source>
        <dbReference type="PIRSR" id="PIRSR606710-1"/>
    </source>
</evidence>
<evidence type="ECO:0000256" key="8">
    <source>
        <dbReference type="SAM" id="SignalP"/>
    </source>
</evidence>
<accession>A0A4P7VQG2</accession>
<dbReference type="InterPro" id="IPR006710">
    <property type="entry name" value="Glyco_hydro_43"/>
</dbReference>
<evidence type="ECO:0000313" key="10">
    <source>
        <dbReference type="Proteomes" id="UP000297031"/>
    </source>
</evidence>
<name>A0A4P7VQG2_9BACT</name>
<comment type="similarity">
    <text evidence="2 7">Belongs to the glycosyl hydrolase 43 family.</text>
</comment>
<dbReference type="Gene3D" id="2.115.10.20">
    <property type="entry name" value="Glycosyl hydrolase domain, family 43"/>
    <property type="match status" value="1"/>
</dbReference>
<feature type="site" description="Important for catalytic activity, responsible for pKa modulation of the active site Glu and correct orientation of both the proton donor and substrate" evidence="6">
    <location>
        <position position="206"/>
    </location>
</feature>
<evidence type="ECO:0000256" key="3">
    <source>
        <dbReference type="ARBA" id="ARBA00022801"/>
    </source>
</evidence>
<gene>
    <name evidence="9" type="ORF">E7746_11765</name>
</gene>
<organism evidence="9 10">
    <name type="scientific">Muribaculum gordoncarteri</name>
    <dbReference type="NCBI Taxonomy" id="2530390"/>
    <lineage>
        <taxon>Bacteria</taxon>
        <taxon>Pseudomonadati</taxon>
        <taxon>Bacteroidota</taxon>
        <taxon>Bacteroidia</taxon>
        <taxon>Bacteroidales</taxon>
        <taxon>Muribaculaceae</taxon>
        <taxon>Muribaculum</taxon>
    </lineage>
</organism>
<dbReference type="KEGG" id="mgod:E7746_11765"/>
<dbReference type="GO" id="GO:0004553">
    <property type="term" value="F:hydrolase activity, hydrolyzing O-glycosyl compounds"/>
    <property type="evidence" value="ECO:0007669"/>
    <property type="project" value="InterPro"/>
</dbReference>
<dbReference type="PANTHER" id="PTHR43301">
    <property type="entry name" value="ARABINAN ENDO-1,5-ALPHA-L-ARABINOSIDASE"/>
    <property type="match status" value="1"/>
</dbReference>
<dbReference type="PANTHER" id="PTHR43301:SF3">
    <property type="entry name" value="ARABINAN ENDO-1,5-ALPHA-L-ARABINOSIDASE A-RELATED"/>
    <property type="match status" value="1"/>
</dbReference>
<keyword evidence="4 7" id="KW-0326">Glycosidase</keyword>
<dbReference type="Proteomes" id="UP000297031">
    <property type="component" value="Chromosome"/>
</dbReference>
<feature type="active site" description="Proton donor" evidence="5">
    <location>
        <position position="257"/>
    </location>
</feature>
<keyword evidence="3 7" id="KW-0378">Hydrolase</keyword>
<feature type="signal peptide" evidence="8">
    <location>
        <begin position="1"/>
        <end position="26"/>
    </location>
</feature>
<feature type="chain" id="PRO_5020432880" description="Arabinosidase" evidence="8">
    <location>
        <begin position="27"/>
        <end position="335"/>
    </location>
</feature>
<keyword evidence="8" id="KW-0732">Signal</keyword>
<feature type="active site" description="Proton acceptor" evidence="5">
    <location>
        <position position="85"/>
    </location>
</feature>
<protein>
    <recommendedName>
        <fullName evidence="11">Arabinosidase</fullName>
    </recommendedName>
</protein>
<evidence type="ECO:0000256" key="7">
    <source>
        <dbReference type="RuleBase" id="RU361187"/>
    </source>
</evidence>
<evidence type="ECO:0000313" key="9">
    <source>
        <dbReference type="EMBL" id="QCD36513.1"/>
    </source>
</evidence>
<keyword evidence="10" id="KW-1185">Reference proteome</keyword>
<sequence>MNIIRKSLITAILASGLAFNATASSAAPDEKDYVAYLFTYFTGNHIKQEAVCYGISLDGYNYYALNDNKPVLDSKVISSTGGVRDPHILRGADGKTFYMVLTDMVSGNGWDSNRAMVLLKSNDLINWKSSVVNMQKRYDNQEKLKRVWAPQTIYDDKAGKYLVYWSMKYGDGPDVIYYAYANDDFTDFEGEPKPFFLPADKKSCIDGDIVYKDGVYHLFYKTEGHGNGIKVATTDNLTSGKWTEQPDYKQQTTDAVEGAGTFKLIGEDKYILMYDVYTNGRYDFTETTDLTNFKKVERPVTMDFHPRHGTVIPITKAELDAVTARWGMPEALKKK</sequence>
<dbReference type="InterPro" id="IPR050727">
    <property type="entry name" value="GH43_arabinanases"/>
</dbReference>
<evidence type="ECO:0008006" key="11">
    <source>
        <dbReference type="Google" id="ProtNLM"/>
    </source>
</evidence>
<dbReference type="GO" id="GO:0005975">
    <property type="term" value="P:carbohydrate metabolic process"/>
    <property type="evidence" value="ECO:0007669"/>
    <property type="project" value="InterPro"/>
</dbReference>
<reference evidence="9 10" key="1">
    <citation type="submission" date="2019-02" db="EMBL/GenBank/DDBJ databases">
        <title>Isolation and identification of novel species under the genus Muribaculum.</title>
        <authorList>
            <person name="Miyake S."/>
            <person name="Ding Y."/>
            <person name="Low A."/>
            <person name="Soh M."/>
            <person name="Seedorf H."/>
        </authorList>
    </citation>
    <scope>NUCLEOTIDE SEQUENCE [LARGE SCALE GENOMIC DNA]</scope>
    <source>
        <strain evidence="9 10">TLL-A4</strain>
    </source>
</reference>
<dbReference type="EMBL" id="CP039393">
    <property type="protein sequence ID" value="QCD36513.1"/>
    <property type="molecule type" value="Genomic_DNA"/>
</dbReference>
<dbReference type="InterPro" id="IPR023296">
    <property type="entry name" value="Glyco_hydro_beta-prop_sf"/>
</dbReference>
<dbReference type="SUPFAM" id="SSF75005">
    <property type="entry name" value="Arabinanase/levansucrase/invertase"/>
    <property type="match status" value="1"/>
</dbReference>
<dbReference type="Pfam" id="PF04616">
    <property type="entry name" value="Glyco_hydro_43"/>
    <property type="match status" value="1"/>
</dbReference>
<evidence type="ECO:0000256" key="4">
    <source>
        <dbReference type="ARBA" id="ARBA00023295"/>
    </source>
</evidence>
<dbReference type="OrthoDB" id="9763933at2"/>
<dbReference type="AlphaFoldDB" id="A0A4P7VQG2"/>
<evidence type="ECO:0000256" key="6">
    <source>
        <dbReference type="PIRSR" id="PIRSR606710-2"/>
    </source>
</evidence>
<evidence type="ECO:0000256" key="1">
    <source>
        <dbReference type="ARBA" id="ARBA00004834"/>
    </source>
</evidence>